<dbReference type="RefSeq" id="WP_014235125.1">
    <property type="nucleotide sequence ID" value="NC_016615.1"/>
</dbReference>
<protein>
    <submittedName>
        <fullName evidence="3">Uncharacterized protein</fullName>
    </submittedName>
</protein>
<keyword evidence="3" id="KW-0614">Plasmid</keyword>
<proteinExistence type="predicted"/>
<feature type="coiled-coil region" evidence="1">
    <location>
        <begin position="84"/>
        <end position="111"/>
    </location>
</feature>
<dbReference type="AlphaFoldDB" id="G8DC58"/>
<dbReference type="EMBL" id="HQ624979">
    <property type="protein sequence ID" value="AER68058.1"/>
    <property type="molecule type" value="Genomic_DNA"/>
</dbReference>
<name>G8DC58_9MICC</name>
<evidence type="ECO:0000256" key="2">
    <source>
        <dbReference type="SAM" id="MobiDB-lite"/>
    </source>
</evidence>
<evidence type="ECO:0000256" key="1">
    <source>
        <dbReference type="SAM" id="Coils"/>
    </source>
</evidence>
<sequence length="204" mass="21167">MATSTAPTLGLAEAAAACGVSLSTLRRRRDDLRALGATDGPKGWSIPVPALIELGLMDRTTAPAGGHHETPLEPAMTPPVEPRADALAGELAALRQQVADAERRAAVAEAIAAERERIIEVQATALRMIEGARQGPSEPRTGGTPDAAPEAPPEAVTTPSTAPLLEPQMTPPAATVTTLGPHTPDTARGTPQGAPLWRRLMGRR</sequence>
<feature type="region of interest" description="Disordered" evidence="2">
    <location>
        <begin position="131"/>
        <end position="204"/>
    </location>
</feature>
<evidence type="ECO:0000313" key="3">
    <source>
        <dbReference type="EMBL" id="AER68058.1"/>
    </source>
</evidence>
<keyword evidence="1" id="KW-0175">Coiled coil</keyword>
<feature type="compositionally biased region" description="Low complexity" evidence="2">
    <location>
        <begin position="141"/>
        <end position="163"/>
    </location>
</feature>
<organism evidence="3">
    <name type="scientific">Arthrobacter rhombi</name>
    <dbReference type="NCBI Taxonomy" id="71253"/>
    <lineage>
        <taxon>Bacteria</taxon>
        <taxon>Bacillati</taxon>
        <taxon>Actinomycetota</taxon>
        <taxon>Actinomycetes</taxon>
        <taxon>Micrococcales</taxon>
        <taxon>Micrococcaceae</taxon>
        <taxon>Arthrobacter</taxon>
    </lineage>
</organism>
<geneLocation type="plasmid" evidence="3">
    <name>pPRH</name>
</geneLocation>
<accession>G8DC58</accession>
<reference evidence="3" key="1">
    <citation type="journal article" date="2012" name="FEMS Microbiol. Lett.">
        <title>Construction of Escherichia coli-Arthrobacter-Rhodococcus shuttle vectors based on a cryptic plasmid from Arthrobacter rhombi and investigation of their application for functional screening.</title>
        <authorList>
            <person name="Stanislauskiene R."/>
            <person name="Gasparaviciute R."/>
            <person name="Vaitekunas J."/>
            <person name="Meskiene R."/>
            <person name="Rutkiene R."/>
            <person name="Casaite V."/>
            <person name="Meskys R."/>
        </authorList>
    </citation>
    <scope>NUCLEOTIDE SEQUENCE</scope>
    <source>
        <strain evidence="3">PRH1</strain>
        <plasmid evidence="3">pPRH</plasmid>
    </source>
</reference>